<evidence type="ECO:0000313" key="7">
    <source>
        <dbReference type="EMBL" id="KFI96494.1"/>
    </source>
</evidence>
<dbReference type="InterPro" id="IPR020843">
    <property type="entry name" value="ER"/>
</dbReference>
<dbReference type="Pfam" id="PF08240">
    <property type="entry name" value="ADH_N"/>
    <property type="match status" value="1"/>
</dbReference>
<proteinExistence type="inferred from homology"/>
<accession>A0A087DLU4</accession>
<dbReference type="AlphaFoldDB" id="A0A087DLU4"/>
<evidence type="ECO:0000256" key="4">
    <source>
        <dbReference type="ARBA" id="ARBA00023002"/>
    </source>
</evidence>
<dbReference type="InterPro" id="IPR013154">
    <property type="entry name" value="ADH-like_N"/>
</dbReference>
<dbReference type="InterPro" id="IPR013149">
    <property type="entry name" value="ADH-like_C"/>
</dbReference>
<evidence type="ECO:0000313" key="8">
    <source>
        <dbReference type="Proteomes" id="UP000029091"/>
    </source>
</evidence>
<feature type="domain" description="Enoyl reductase (ER)" evidence="6">
    <location>
        <begin position="8"/>
        <end position="330"/>
    </location>
</feature>
<evidence type="ECO:0000256" key="3">
    <source>
        <dbReference type="ARBA" id="ARBA00022833"/>
    </source>
</evidence>
<dbReference type="Gene3D" id="3.90.180.10">
    <property type="entry name" value="Medium-chain alcohol dehydrogenases, catalytic domain"/>
    <property type="match status" value="1"/>
</dbReference>
<dbReference type="Gene3D" id="3.40.50.720">
    <property type="entry name" value="NAD(P)-binding Rossmann-like Domain"/>
    <property type="match status" value="1"/>
</dbReference>
<evidence type="ECO:0000259" key="6">
    <source>
        <dbReference type="SMART" id="SM00829"/>
    </source>
</evidence>
<dbReference type="CDD" id="cd08234">
    <property type="entry name" value="threonine_DH_like"/>
    <property type="match status" value="1"/>
</dbReference>
<dbReference type="RefSeq" id="WP_033499300.1">
    <property type="nucleotide sequence ID" value="NZ_JDUX01000001.1"/>
</dbReference>
<evidence type="ECO:0000256" key="5">
    <source>
        <dbReference type="RuleBase" id="RU361277"/>
    </source>
</evidence>
<comment type="caution">
    <text evidence="7">The sequence shown here is derived from an EMBL/GenBank/DDBJ whole genome shotgun (WGS) entry which is preliminary data.</text>
</comment>
<dbReference type="EMBL" id="JGZQ01000008">
    <property type="protein sequence ID" value="KFI96494.1"/>
    <property type="molecule type" value="Genomic_DNA"/>
</dbReference>
<dbReference type="SMART" id="SM00829">
    <property type="entry name" value="PKS_ER"/>
    <property type="match status" value="1"/>
</dbReference>
<sequence length="334" mass="35913">MKALVLTGIKQFEIQELDTPEIQPNEVLINTAYAGVCGTDHDLYAGRPGSAPAVPPIILGHENSGVVAAIGSEVTNVKVGDRVAVDPNIYCGQCEYCLTQRPELCDHLSAVGVTRNGGLAERFTAPATVVYKLPDNVSLRDAAAIEPVSCAVHGLDLLKLRPYQKALVIGDGFMGQIFAQLLQAYGVHQVDLAGIFDEKLQRNKEQFGVTETYNTTREQIPADSYDVIVEAVGLPTTQAQAVAAAKKGAQVLMFGVGPQEAHFEMNTYDIYKKQLTIQGSFINPLTFRDAISLVSSGKMNIGGLISHELELEQVQDFLDGKITGVSKAVVKVGK</sequence>
<dbReference type="InterPro" id="IPR050129">
    <property type="entry name" value="Zn_alcohol_dh"/>
</dbReference>
<keyword evidence="3 5" id="KW-0862">Zinc</keyword>
<organism evidence="7 8">
    <name type="scientific">Bifidobacterium adolescentis JCM 15918</name>
    <dbReference type="NCBI Taxonomy" id="1437612"/>
    <lineage>
        <taxon>Bacteria</taxon>
        <taxon>Bacillati</taxon>
        <taxon>Actinomycetota</taxon>
        <taxon>Actinomycetes</taxon>
        <taxon>Bifidobacteriales</taxon>
        <taxon>Bifidobacteriaceae</taxon>
        <taxon>Bifidobacterium</taxon>
    </lineage>
</organism>
<keyword evidence="4 7" id="KW-0560">Oxidoreductase</keyword>
<dbReference type="PANTHER" id="PTHR43401:SF2">
    <property type="entry name" value="L-THREONINE 3-DEHYDROGENASE"/>
    <property type="match status" value="1"/>
</dbReference>
<dbReference type="PANTHER" id="PTHR43401">
    <property type="entry name" value="L-THREONINE 3-DEHYDROGENASE"/>
    <property type="match status" value="1"/>
</dbReference>
<protein>
    <submittedName>
        <fullName evidence="7">Dehydrogenase</fullName>
        <ecNumber evidence="7">1.1.1.287</ecNumber>
    </submittedName>
</protein>
<dbReference type="GO" id="GO:0033709">
    <property type="term" value="F:D-arabinitol dehydrogenase (NADP+) activity"/>
    <property type="evidence" value="ECO:0007669"/>
    <property type="project" value="UniProtKB-EC"/>
</dbReference>
<dbReference type="PROSITE" id="PS00059">
    <property type="entry name" value="ADH_ZINC"/>
    <property type="match status" value="1"/>
</dbReference>
<dbReference type="InterPro" id="IPR011032">
    <property type="entry name" value="GroES-like_sf"/>
</dbReference>
<evidence type="ECO:0000256" key="2">
    <source>
        <dbReference type="ARBA" id="ARBA00022723"/>
    </source>
</evidence>
<dbReference type="Proteomes" id="UP000029091">
    <property type="component" value="Unassembled WGS sequence"/>
</dbReference>
<name>A0A087DLU4_BIFAD</name>
<dbReference type="EC" id="1.1.1.287" evidence="7"/>
<keyword evidence="2 5" id="KW-0479">Metal-binding</keyword>
<dbReference type="Pfam" id="PF00107">
    <property type="entry name" value="ADH_zinc_N"/>
    <property type="match status" value="1"/>
</dbReference>
<dbReference type="GO" id="GO:0008270">
    <property type="term" value="F:zinc ion binding"/>
    <property type="evidence" value="ECO:0007669"/>
    <property type="project" value="InterPro"/>
</dbReference>
<gene>
    <name evidence="7" type="ORF">BSTER_0331</name>
</gene>
<evidence type="ECO:0000256" key="1">
    <source>
        <dbReference type="ARBA" id="ARBA00001947"/>
    </source>
</evidence>
<dbReference type="SUPFAM" id="SSF51735">
    <property type="entry name" value="NAD(P)-binding Rossmann-fold domains"/>
    <property type="match status" value="1"/>
</dbReference>
<dbReference type="InterPro" id="IPR002328">
    <property type="entry name" value="ADH_Zn_CS"/>
</dbReference>
<comment type="similarity">
    <text evidence="5">Belongs to the zinc-containing alcohol dehydrogenase family.</text>
</comment>
<comment type="cofactor">
    <cofactor evidence="1 5">
        <name>Zn(2+)</name>
        <dbReference type="ChEBI" id="CHEBI:29105"/>
    </cofactor>
</comment>
<dbReference type="SUPFAM" id="SSF50129">
    <property type="entry name" value="GroES-like"/>
    <property type="match status" value="1"/>
</dbReference>
<dbReference type="InterPro" id="IPR036291">
    <property type="entry name" value="NAD(P)-bd_dom_sf"/>
</dbReference>
<reference evidence="7 8" key="1">
    <citation type="submission" date="2014-03" db="EMBL/GenBank/DDBJ databases">
        <title>Genomics of Bifidobacteria.</title>
        <authorList>
            <person name="Ventura M."/>
            <person name="Milani C."/>
            <person name="Lugli G.A."/>
        </authorList>
    </citation>
    <scope>NUCLEOTIDE SEQUENCE [LARGE SCALE GENOMIC DNA]</scope>
    <source>
        <strain evidence="8">JCM 15918</strain>
    </source>
</reference>